<dbReference type="EMBL" id="LAZR01008526">
    <property type="protein sequence ID" value="KKM78206.1"/>
    <property type="molecule type" value="Genomic_DNA"/>
</dbReference>
<keyword evidence="1" id="KW-0812">Transmembrane</keyword>
<accession>A0A0F9KTT3</accession>
<organism evidence="2">
    <name type="scientific">marine sediment metagenome</name>
    <dbReference type="NCBI Taxonomy" id="412755"/>
    <lineage>
        <taxon>unclassified sequences</taxon>
        <taxon>metagenomes</taxon>
        <taxon>ecological metagenomes</taxon>
    </lineage>
</organism>
<feature type="transmembrane region" description="Helical" evidence="1">
    <location>
        <begin position="6"/>
        <end position="28"/>
    </location>
</feature>
<evidence type="ECO:0000256" key="1">
    <source>
        <dbReference type="SAM" id="Phobius"/>
    </source>
</evidence>
<comment type="caution">
    <text evidence="2">The sequence shown here is derived from an EMBL/GenBank/DDBJ whole genome shotgun (WGS) entry which is preliminary data.</text>
</comment>
<evidence type="ECO:0000313" key="2">
    <source>
        <dbReference type="EMBL" id="KKM78206.1"/>
    </source>
</evidence>
<gene>
    <name evidence="2" type="ORF">LCGC14_1362250</name>
</gene>
<reference evidence="2" key="1">
    <citation type="journal article" date="2015" name="Nature">
        <title>Complex archaea that bridge the gap between prokaryotes and eukaryotes.</title>
        <authorList>
            <person name="Spang A."/>
            <person name="Saw J.H."/>
            <person name="Jorgensen S.L."/>
            <person name="Zaremba-Niedzwiedzka K."/>
            <person name="Martijn J."/>
            <person name="Lind A.E."/>
            <person name="van Eijk R."/>
            <person name="Schleper C."/>
            <person name="Guy L."/>
            <person name="Ettema T.J."/>
        </authorList>
    </citation>
    <scope>NUCLEOTIDE SEQUENCE</scope>
</reference>
<sequence length="66" mass="7877">MFSPIYSFWLIFDSLYKLIILLLLVLFLKINEITKKPLSIQVYSLIFSLSRYRRSHDINLLGIEII</sequence>
<protein>
    <submittedName>
        <fullName evidence="2">Uncharacterized protein</fullName>
    </submittedName>
</protein>
<proteinExistence type="predicted"/>
<keyword evidence="1" id="KW-1133">Transmembrane helix</keyword>
<name>A0A0F9KTT3_9ZZZZ</name>
<dbReference type="AlphaFoldDB" id="A0A0F9KTT3"/>
<keyword evidence="1" id="KW-0472">Membrane</keyword>